<dbReference type="GO" id="GO:0004016">
    <property type="term" value="F:adenylate cyclase activity"/>
    <property type="evidence" value="ECO:0007669"/>
    <property type="project" value="UniProtKB-ARBA"/>
</dbReference>
<evidence type="ECO:0000256" key="1">
    <source>
        <dbReference type="SAM" id="MobiDB-lite"/>
    </source>
</evidence>
<dbReference type="AlphaFoldDB" id="A0A6I4SIZ2"/>
<feature type="transmembrane region" description="Helical" evidence="2">
    <location>
        <begin position="395"/>
        <end position="413"/>
    </location>
</feature>
<keyword evidence="5" id="KW-1185">Reference proteome</keyword>
<evidence type="ECO:0000313" key="5">
    <source>
        <dbReference type="Proteomes" id="UP000468943"/>
    </source>
</evidence>
<dbReference type="PANTHER" id="PTHR43081">
    <property type="entry name" value="ADENYLATE CYCLASE, TERMINAL-DIFFERENTIATION SPECIFIC-RELATED"/>
    <property type="match status" value="1"/>
</dbReference>
<feature type="region of interest" description="Disordered" evidence="1">
    <location>
        <begin position="1"/>
        <end position="27"/>
    </location>
</feature>
<dbReference type="GO" id="GO:0035556">
    <property type="term" value="P:intracellular signal transduction"/>
    <property type="evidence" value="ECO:0007669"/>
    <property type="project" value="InterPro"/>
</dbReference>
<dbReference type="Pfam" id="PF00211">
    <property type="entry name" value="Guanylate_cyc"/>
    <property type="match status" value="1"/>
</dbReference>
<name>A0A6I4SIZ2_9SPHN</name>
<comment type="caution">
    <text evidence="4">The sequence shown here is derived from an EMBL/GenBank/DDBJ whole genome shotgun (WGS) entry which is preliminary data.</text>
</comment>
<dbReference type="Pfam" id="PF05226">
    <property type="entry name" value="CHASE2"/>
    <property type="match status" value="1"/>
</dbReference>
<protein>
    <submittedName>
        <fullName evidence="4">CHASE2 domain-containing protein</fullName>
    </submittedName>
</protein>
<dbReference type="Gene3D" id="3.30.70.1230">
    <property type="entry name" value="Nucleotide cyclase"/>
    <property type="match status" value="1"/>
</dbReference>
<organism evidence="4 5">
    <name type="scientific">Pontixanthobacter gangjinensis</name>
    <dbReference type="NCBI Taxonomy" id="1028742"/>
    <lineage>
        <taxon>Bacteria</taxon>
        <taxon>Pseudomonadati</taxon>
        <taxon>Pseudomonadota</taxon>
        <taxon>Alphaproteobacteria</taxon>
        <taxon>Sphingomonadales</taxon>
        <taxon>Erythrobacteraceae</taxon>
        <taxon>Pontixanthobacter</taxon>
    </lineage>
</organism>
<dbReference type="SMART" id="SM01080">
    <property type="entry name" value="CHASE2"/>
    <property type="match status" value="1"/>
</dbReference>
<reference evidence="4 5" key="1">
    <citation type="submission" date="2019-12" db="EMBL/GenBank/DDBJ databases">
        <title>Genomic-based taxomic classification of the family Erythrobacteraceae.</title>
        <authorList>
            <person name="Xu L."/>
        </authorList>
    </citation>
    <scope>NUCLEOTIDE SEQUENCE [LARGE SCALE GENOMIC DNA]</scope>
    <source>
        <strain evidence="4 5">JCM 17802</strain>
    </source>
</reference>
<dbReference type="InterPro" id="IPR001054">
    <property type="entry name" value="A/G_cyclase"/>
</dbReference>
<keyword evidence="2" id="KW-0472">Membrane</keyword>
<evidence type="ECO:0000259" key="3">
    <source>
        <dbReference type="PROSITE" id="PS50125"/>
    </source>
</evidence>
<evidence type="ECO:0000256" key="2">
    <source>
        <dbReference type="SAM" id="Phobius"/>
    </source>
</evidence>
<dbReference type="PROSITE" id="PS50125">
    <property type="entry name" value="GUANYLATE_CYCLASE_2"/>
    <property type="match status" value="1"/>
</dbReference>
<evidence type="ECO:0000313" key="4">
    <source>
        <dbReference type="EMBL" id="MXO55811.1"/>
    </source>
</evidence>
<dbReference type="InterPro" id="IPR050697">
    <property type="entry name" value="Adenylyl/Guanylyl_Cyclase_3/4"/>
</dbReference>
<dbReference type="PANTHER" id="PTHR43081:SF1">
    <property type="entry name" value="ADENYLATE CYCLASE, TERMINAL-DIFFERENTIATION SPECIFIC"/>
    <property type="match status" value="1"/>
</dbReference>
<dbReference type="SMART" id="SM00044">
    <property type="entry name" value="CYCc"/>
    <property type="match status" value="1"/>
</dbReference>
<dbReference type="GO" id="GO:0006171">
    <property type="term" value="P:cAMP biosynthetic process"/>
    <property type="evidence" value="ECO:0007669"/>
    <property type="project" value="TreeGrafter"/>
</dbReference>
<proteinExistence type="predicted"/>
<feature type="transmembrane region" description="Helical" evidence="2">
    <location>
        <begin position="336"/>
        <end position="355"/>
    </location>
</feature>
<feature type="transmembrane region" description="Helical" evidence="2">
    <location>
        <begin position="362"/>
        <end position="383"/>
    </location>
</feature>
<gene>
    <name evidence="4" type="ORF">GRI36_02840</name>
</gene>
<sequence>MQLSAAEGGDSADPQQGGVGKPSLFALPGRDRKRRRQFFRRLAIAAGLLLASLAPPLIVKDLPVTGGVERLVYDFYLSFLAEEVGKDQDIVILEYDDSTARSTQKTSPIDRALVAKAIVAADNAGATAIGVDFFFAQPTDDEDELTDALRSVETDVFMVYADPEADGGGFWSAEIGPDSAAYQDEFWAKFSQNSVKKTSPMIGTDSSNIARSWPEKTALSQPPLAAAMAGMDDDSFKFDGAITYTRLDPELGEMEDTVAAGMFPTYSLSTWSDPVLSEIFSQQLRGRYVLIGLDIFNADRFSTPISRMAGERKVPGVTVHAHMLRQALDGNFPAALPAWLILIIALGFAGAGALSAQHDRRVVLLSALIIIQLSALAAMPLLLNAAGYDLFSLPITGWALSWLIALIGFGYLARMRTSTERAFARDALGKYLPATVASEILDNPEKLTLEGEERPLFMLFTDLEGFTRISHSQPPRTTARILNYYLDEMSEIILAHGGTIDKFVGDAIVAFWGAPIASETDAANAVSCALALHDCSERIRQQLSDQGESLGRTRIGLHYGPVIVGNFGGRQRIQYTALGDAMNTAARLEGANKYLNTHILVSADIQQRAPDFSYRPMGQIVMAGVDTPIRVFEPVSGEAANFAEQVGHAMLLLESGDPEGAVKLRALSEDHPDDKGIASLVSRIDAIAGGGAYVLGSK</sequence>
<feature type="domain" description="Guanylate cyclase" evidence="3">
    <location>
        <begin position="457"/>
        <end position="589"/>
    </location>
</feature>
<accession>A0A6I4SIZ2</accession>
<dbReference type="SUPFAM" id="SSF55073">
    <property type="entry name" value="Nucleotide cyclase"/>
    <property type="match status" value="1"/>
</dbReference>
<dbReference type="RefSeq" id="WP_160597092.1">
    <property type="nucleotide sequence ID" value="NZ_WTYS01000001.1"/>
</dbReference>
<keyword evidence="2" id="KW-1133">Transmembrane helix</keyword>
<dbReference type="EMBL" id="WTYS01000001">
    <property type="protein sequence ID" value="MXO55811.1"/>
    <property type="molecule type" value="Genomic_DNA"/>
</dbReference>
<dbReference type="InterPro" id="IPR007890">
    <property type="entry name" value="CHASE2"/>
</dbReference>
<keyword evidence="2" id="KW-0812">Transmembrane</keyword>
<dbReference type="InterPro" id="IPR029787">
    <property type="entry name" value="Nucleotide_cyclase"/>
</dbReference>
<dbReference type="OrthoDB" id="9789782at2"/>
<feature type="transmembrane region" description="Helical" evidence="2">
    <location>
        <begin position="38"/>
        <end position="58"/>
    </location>
</feature>
<dbReference type="CDD" id="cd07302">
    <property type="entry name" value="CHD"/>
    <property type="match status" value="1"/>
</dbReference>
<dbReference type="Proteomes" id="UP000468943">
    <property type="component" value="Unassembled WGS sequence"/>
</dbReference>